<dbReference type="PANTHER" id="PTHR33964:SF9">
    <property type="match status" value="1"/>
</dbReference>
<evidence type="ECO:0000313" key="3">
    <source>
        <dbReference type="Proteomes" id="UP000192247"/>
    </source>
</evidence>
<evidence type="ECO:0000256" key="1">
    <source>
        <dbReference type="SAM" id="MobiDB-lite"/>
    </source>
</evidence>
<reference evidence="2 3" key="1">
    <citation type="journal article" date="2017" name="Gigascience">
        <title>Draft genome of the honey bee ectoparasitic mite, Tropilaelaps mercedesae, is shaped by the parasitic life history.</title>
        <authorList>
            <person name="Dong X."/>
            <person name="Armstrong S.D."/>
            <person name="Xia D."/>
            <person name="Makepeace B.L."/>
            <person name="Darby A.C."/>
            <person name="Kadowaki T."/>
        </authorList>
    </citation>
    <scope>NUCLEOTIDE SEQUENCE [LARGE SCALE GENOMIC DNA]</scope>
    <source>
        <strain evidence="2">Wuxi-XJTLU</strain>
    </source>
</reference>
<name>A0A1V9X0M3_9ACAR</name>
<feature type="compositionally biased region" description="Basic and acidic residues" evidence="1">
    <location>
        <begin position="320"/>
        <end position="329"/>
    </location>
</feature>
<dbReference type="InParanoid" id="A0A1V9X0M3"/>
<feature type="compositionally biased region" description="Polar residues" evidence="1">
    <location>
        <begin position="368"/>
        <end position="385"/>
    </location>
</feature>
<feature type="compositionally biased region" description="Basic and acidic residues" evidence="1">
    <location>
        <begin position="338"/>
        <end position="351"/>
    </location>
</feature>
<dbReference type="PANTHER" id="PTHR33964">
    <property type="entry name" value="RE45066P-RELATED"/>
    <property type="match status" value="1"/>
</dbReference>
<protein>
    <submittedName>
        <fullName evidence="2">Uncharacterized protein</fullName>
    </submittedName>
</protein>
<dbReference type="OrthoDB" id="10051804at2759"/>
<dbReference type="STRING" id="418985.A0A1V9X0M3"/>
<comment type="caution">
    <text evidence="2">The sequence shown here is derived from an EMBL/GenBank/DDBJ whole genome shotgun (WGS) entry which is preliminary data.</text>
</comment>
<accession>A0A1V9X0M3</accession>
<keyword evidence="3" id="KW-1185">Reference proteome</keyword>
<organism evidence="2 3">
    <name type="scientific">Tropilaelaps mercedesae</name>
    <dbReference type="NCBI Taxonomy" id="418985"/>
    <lineage>
        <taxon>Eukaryota</taxon>
        <taxon>Metazoa</taxon>
        <taxon>Ecdysozoa</taxon>
        <taxon>Arthropoda</taxon>
        <taxon>Chelicerata</taxon>
        <taxon>Arachnida</taxon>
        <taxon>Acari</taxon>
        <taxon>Parasitiformes</taxon>
        <taxon>Mesostigmata</taxon>
        <taxon>Gamasina</taxon>
        <taxon>Dermanyssoidea</taxon>
        <taxon>Laelapidae</taxon>
        <taxon>Tropilaelaps</taxon>
    </lineage>
</organism>
<proteinExistence type="predicted"/>
<gene>
    <name evidence="2" type="ORF">BIW11_13803</name>
</gene>
<evidence type="ECO:0000313" key="2">
    <source>
        <dbReference type="EMBL" id="OQR66983.1"/>
    </source>
</evidence>
<feature type="region of interest" description="Disordered" evidence="1">
    <location>
        <begin position="304"/>
        <end position="390"/>
    </location>
</feature>
<dbReference type="EMBL" id="MNPL01030332">
    <property type="protein sequence ID" value="OQR66983.1"/>
    <property type="molecule type" value="Genomic_DNA"/>
</dbReference>
<dbReference type="AlphaFoldDB" id="A0A1V9X0M3"/>
<feature type="region of interest" description="Disordered" evidence="1">
    <location>
        <begin position="407"/>
        <end position="433"/>
    </location>
</feature>
<feature type="compositionally biased region" description="Polar residues" evidence="1">
    <location>
        <begin position="424"/>
        <end position="433"/>
    </location>
</feature>
<sequence>MSRWVQYEFFGVSLLEVTGFGIGPGSSFGGSKRSPIAKGKNCVNFNLNLQGRKLVYFDHTRKRAPLRNLSFSRRQSSNRSKMLLLGNHEWIKSAGCIFVAMMLSSVEVTAAHPEDCESRMLNCTEKVRPFLHDLEYMFPTNLEHIDNMCRLWSSFVDCIRLYVKDCANDEQRSRFNEAVGDSIDTVHAICSSDKYQKEYLQSASCFRKVSVDNCGAHYNDMVDEVSQFTNGASDNICCSYSKFRSCVSEPLLRLCGSRARTIMDHSMAFLIHRCSGNSYSLSYECPKPRGRSDLSDDQFVVVSSSNIGRPPLAPPDADTDNVRSSDGRHRPSSFRSESSPRDGEDFYDRHRPNSRQIETSAAAAATSYRSPNQYRFNEGPSNHYRSSPTFAASPTFTSSSSAASAFDEIPSGQNKVGERHTKRLQGSPTASASSRLLRNYQDDMSSAGNAPVAGGRVVTTANGLFALMLSLLLV</sequence>
<dbReference type="Proteomes" id="UP000192247">
    <property type="component" value="Unassembled WGS sequence"/>
</dbReference>